<name>A0A0Q2QR58_9EURY</name>
<dbReference type="PATRIC" id="fig|277988.4.peg.1242"/>
<keyword evidence="1" id="KW-1133">Transmembrane helix</keyword>
<keyword evidence="1" id="KW-0812">Transmembrane</keyword>
<dbReference type="Proteomes" id="UP000051862">
    <property type="component" value="Unassembled WGS sequence"/>
</dbReference>
<keyword evidence="1" id="KW-0472">Membrane</keyword>
<reference evidence="2 7" key="2">
    <citation type="submission" date="2016-04" db="EMBL/GenBank/DDBJ databases">
        <title>Complete genome sequence of Thermococcus thioreducens type strain OGL-20P.</title>
        <authorList>
            <person name="Oger P.M."/>
        </authorList>
    </citation>
    <scope>NUCLEOTIDE SEQUENCE [LARGE SCALE GENOMIC DNA]</scope>
    <source>
        <strain evidence="2 7">OGL-20P</strain>
    </source>
</reference>
<evidence type="ECO:0000313" key="2">
    <source>
        <dbReference type="EMBL" id="ASJ12530.1"/>
    </source>
</evidence>
<evidence type="ECO:0000256" key="1">
    <source>
        <dbReference type="SAM" id="Phobius"/>
    </source>
</evidence>
<organism evidence="3 5">
    <name type="scientific">Thermococcus thioreducens</name>
    <dbReference type="NCBI Taxonomy" id="277988"/>
    <lineage>
        <taxon>Archaea</taxon>
        <taxon>Methanobacteriati</taxon>
        <taxon>Methanobacteriota</taxon>
        <taxon>Thermococci</taxon>
        <taxon>Thermococcales</taxon>
        <taxon>Thermococcaceae</taxon>
        <taxon>Thermococcus</taxon>
    </lineage>
</organism>
<dbReference type="AlphaFoldDB" id="A0A0Q2QR58"/>
<accession>A0A0Q2QR58</accession>
<evidence type="ECO:0000313" key="4">
    <source>
        <dbReference type="EMBL" id="SEV89285.1"/>
    </source>
</evidence>
<reference evidence="4 6" key="3">
    <citation type="submission" date="2016-10" db="EMBL/GenBank/DDBJ databases">
        <authorList>
            <person name="de Groot N.N."/>
        </authorList>
    </citation>
    <scope>NUCLEOTIDE SEQUENCE [LARGE SCALE GENOMIC DNA]</scope>
    <source>
        <strain evidence="4 6">OGL-20</strain>
    </source>
</reference>
<dbReference type="EMBL" id="FOIW01000001">
    <property type="protein sequence ID" value="SEV89285.1"/>
    <property type="molecule type" value="Genomic_DNA"/>
</dbReference>
<dbReference type="KEGG" id="ttd:A3L14_06325"/>
<dbReference type="EMBL" id="LIXN01000008">
    <property type="protein sequence ID" value="KQH82469.1"/>
    <property type="molecule type" value="Genomic_DNA"/>
</dbReference>
<dbReference type="Proteomes" id="UP000250136">
    <property type="component" value="Chromosome"/>
</dbReference>
<proteinExistence type="predicted"/>
<feature type="transmembrane region" description="Helical" evidence="1">
    <location>
        <begin position="18"/>
        <end position="38"/>
    </location>
</feature>
<evidence type="ECO:0000313" key="5">
    <source>
        <dbReference type="Proteomes" id="UP000051862"/>
    </source>
</evidence>
<gene>
    <name evidence="2" type="ORF">A3L14_06325</name>
    <name evidence="3" type="ORF">AMR53_05915</name>
    <name evidence="4" type="ORF">SAMN05216170_0690</name>
</gene>
<sequence>MGVAAITMGPLTMKRIEALGFTILVVGLILVAATLWGASYSFQENVVISSGGYYVYKLEGYDWSVIQFSIKSTEPVTVCITDEVGLRILKSGDGALCLFKVDDTTSVEKIWRFPKDGPMYMIIIPESNGGPVSVSIHVKGGLVLW</sequence>
<evidence type="ECO:0000313" key="6">
    <source>
        <dbReference type="Proteomes" id="UP000182125"/>
    </source>
</evidence>
<dbReference type="OrthoDB" id="101979at2157"/>
<evidence type="ECO:0000313" key="3">
    <source>
        <dbReference type="EMBL" id="KQH82469.1"/>
    </source>
</evidence>
<reference evidence="3 5" key="1">
    <citation type="submission" date="2015-08" db="EMBL/GenBank/DDBJ databases">
        <title>Thermococcus thioreducens DSM 14981 genome sequencing.</title>
        <authorList>
            <person name="Hong S.-J."/>
            <person name="Kim M.-C."/>
            <person name="Shin J.-H."/>
        </authorList>
    </citation>
    <scope>NUCLEOTIDE SEQUENCE [LARGE SCALE GENOMIC DNA]</scope>
    <source>
        <strain evidence="3 5">DSM 14981</strain>
    </source>
</reference>
<evidence type="ECO:0000313" key="7">
    <source>
        <dbReference type="Proteomes" id="UP000250136"/>
    </source>
</evidence>
<dbReference type="EMBL" id="CP015105">
    <property type="protein sequence ID" value="ASJ12530.1"/>
    <property type="molecule type" value="Genomic_DNA"/>
</dbReference>
<protein>
    <submittedName>
        <fullName evidence="3">Uncharacterized protein</fullName>
    </submittedName>
</protein>
<dbReference type="Proteomes" id="UP000182125">
    <property type="component" value="Unassembled WGS sequence"/>
</dbReference>
<keyword evidence="7" id="KW-1185">Reference proteome</keyword>